<feature type="compositionally biased region" description="Basic residues" evidence="1">
    <location>
        <begin position="123"/>
        <end position="139"/>
    </location>
</feature>
<dbReference type="VEuPathDB" id="FungiDB:AeMF1_010381"/>
<dbReference type="Proteomes" id="UP000481153">
    <property type="component" value="Unassembled WGS sequence"/>
</dbReference>
<dbReference type="EMBL" id="VJMJ01000103">
    <property type="protein sequence ID" value="KAF0734840.1"/>
    <property type="molecule type" value="Genomic_DNA"/>
</dbReference>
<feature type="compositionally biased region" description="Basic and acidic residues" evidence="1">
    <location>
        <begin position="86"/>
        <end position="96"/>
    </location>
</feature>
<organism evidence="2 3">
    <name type="scientific">Aphanomyces euteiches</name>
    <dbReference type="NCBI Taxonomy" id="100861"/>
    <lineage>
        <taxon>Eukaryota</taxon>
        <taxon>Sar</taxon>
        <taxon>Stramenopiles</taxon>
        <taxon>Oomycota</taxon>
        <taxon>Saprolegniomycetes</taxon>
        <taxon>Saprolegniales</taxon>
        <taxon>Verrucalvaceae</taxon>
        <taxon>Aphanomyces</taxon>
    </lineage>
</organism>
<dbReference type="AlphaFoldDB" id="A0A6G0X4E7"/>
<evidence type="ECO:0000313" key="2">
    <source>
        <dbReference type="EMBL" id="KAF0734840.1"/>
    </source>
</evidence>
<feature type="region of interest" description="Disordered" evidence="1">
    <location>
        <begin position="80"/>
        <end position="102"/>
    </location>
</feature>
<feature type="region of interest" description="Disordered" evidence="1">
    <location>
        <begin position="115"/>
        <end position="182"/>
    </location>
</feature>
<protein>
    <submittedName>
        <fullName evidence="2">Uncharacterized protein</fullName>
    </submittedName>
</protein>
<sequence>MSKKLRDETFGLKRSSGVDYAQVKDRVIDDERFERQRALRSGQVEPVLPKENGKSATMDAFVRMVTGQEEKLTMAEKLAGPSNRPTWEEFKKESSGKLELSAAQQEQAMLEYRRQLDIEREKVLKKRNKKEKKLKKHRSSSSDDSDDDDSRRKHKKKHKKHKKHHKSSSPVRLSSFFKDNDD</sequence>
<gene>
    <name evidence="2" type="ORF">Ae201684_008504</name>
</gene>
<proteinExistence type="predicted"/>
<feature type="compositionally biased region" description="Basic residues" evidence="1">
    <location>
        <begin position="152"/>
        <end position="167"/>
    </location>
</feature>
<accession>A0A6G0X4E7</accession>
<evidence type="ECO:0000256" key="1">
    <source>
        <dbReference type="SAM" id="MobiDB-lite"/>
    </source>
</evidence>
<evidence type="ECO:0000313" key="3">
    <source>
        <dbReference type="Proteomes" id="UP000481153"/>
    </source>
</evidence>
<keyword evidence="3" id="KW-1185">Reference proteome</keyword>
<name>A0A6G0X4E7_9STRA</name>
<reference evidence="2 3" key="1">
    <citation type="submission" date="2019-07" db="EMBL/GenBank/DDBJ databases">
        <title>Genomics analysis of Aphanomyces spp. identifies a new class of oomycete effector associated with host adaptation.</title>
        <authorList>
            <person name="Gaulin E."/>
        </authorList>
    </citation>
    <scope>NUCLEOTIDE SEQUENCE [LARGE SCALE GENOMIC DNA]</scope>
    <source>
        <strain evidence="2 3">ATCC 201684</strain>
    </source>
</reference>
<comment type="caution">
    <text evidence="2">The sequence shown here is derived from an EMBL/GenBank/DDBJ whole genome shotgun (WGS) entry which is preliminary data.</text>
</comment>